<dbReference type="GO" id="GO:0051537">
    <property type="term" value="F:2 iron, 2 sulfur cluster binding"/>
    <property type="evidence" value="ECO:0007669"/>
    <property type="project" value="UniProtKB-KW"/>
</dbReference>
<dbReference type="Proteomes" id="UP000321827">
    <property type="component" value="Unassembled WGS sequence"/>
</dbReference>
<evidence type="ECO:0000256" key="2">
    <source>
        <dbReference type="ARBA" id="ARBA00022723"/>
    </source>
</evidence>
<name>A0A511RJD0_9DEIN</name>
<feature type="domain" description="Iron-binding zinc finger CDGSH type" evidence="5">
    <location>
        <begin position="19"/>
        <end position="55"/>
    </location>
</feature>
<dbReference type="GO" id="GO:0046872">
    <property type="term" value="F:metal ion binding"/>
    <property type="evidence" value="ECO:0007669"/>
    <property type="project" value="UniProtKB-KW"/>
</dbReference>
<sequence length="66" mass="6926">MKITATQDGPYLVPTGGKARVNGEVLEKAQVALCRCGHSRNKPFCDGSHKAAGFSAPAVEIELELG</sequence>
<dbReference type="RefSeq" id="WP_147146879.1">
    <property type="nucleotide sequence ID" value="NZ_BJXN01000007.1"/>
</dbReference>
<dbReference type="OrthoDB" id="9795032at2"/>
<proteinExistence type="predicted"/>
<evidence type="ECO:0000256" key="1">
    <source>
        <dbReference type="ARBA" id="ARBA00022714"/>
    </source>
</evidence>
<reference evidence="6 7" key="1">
    <citation type="submission" date="2019-07" db="EMBL/GenBank/DDBJ databases">
        <title>Whole genome shotgun sequence of Oceanithermus desulfurans NBRC 100063.</title>
        <authorList>
            <person name="Hosoyama A."/>
            <person name="Uohara A."/>
            <person name="Ohji S."/>
            <person name="Ichikawa N."/>
        </authorList>
    </citation>
    <scope>NUCLEOTIDE SEQUENCE [LARGE SCALE GENOMIC DNA]</scope>
    <source>
        <strain evidence="6 7">NBRC 100063</strain>
    </source>
</reference>
<accession>A0A511RJD0</accession>
<dbReference type="InterPro" id="IPR018967">
    <property type="entry name" value="FeS-contain_CDGSH-typ"/>
</dbReference>
<evidence type="ECO:0000313" key="7">
    <source>
        <dbReference type="Proteomes" id="UP000321827"/>
    </source>
</evidence>
<comment type="caution">
    <text evidence="6">The sequence shown here is derived from an EMBL/GenBank/DDBJ whole genome shotgun (WGS) entry which is preliminary data.</text>
</comment>
<keyword evidence="3" id="KW-0408">Iron</keyword>
<keyword evidence="1" id="KW-0001">2Fe-2S</keyword>
<evidence type="ECO:0000313" key="6">
    <source>
        <dbReference type="EMBL" id="GEM89764.1"/>
    </source>
</evidence>
<evidence type="ECO:0000256" key="3">
    <source>
        <dbReference type="ARBA" id="ARBA00023004"/>
    </source>
</evidence>
<keyword evidence="2" id="KW-0479">Metal-binding</keyword>
<dbReference type="GO" id="GO:0005737">
    <property type="term" value="C:cytoplasm"/>
    <property type="evidence" value="ECO:0007669"/>
    <property type="project" value="UniProtKB-ARBA"/>
</dbReference>
<dbReference type="Pfam" id="PF09360">
    <property type="entry name" value="zf-CDGSH"/>
    <property type="match status" value="1"/>
</dbReference>
<dbReference type="InterPro" id="IPR042216">
    <property type="entry name" value="MitoNEET_CISD"/>
</dbReference>
<gene>
    <name evidence="6" type="ORF">ODE01S_11980</name>
</gene>
<dbReference type="AlphaFoldDB" id="A0A511RJD0"/>
<protein>
    <submittedName>
        <fullName evidence="6">Iron-binding protein</fullName>
    </submittedName>
</protein>
<keyword evidence="4" id="KW-0411">Iron-sulfur</keyword>
<organism evidence="6 7">
    <name type="scientific">Oceanithermus desulfurans NBRC 100063</name>
    <dbReference type="NCBI Taxonomy" id="1227550"/>
    <lineage>
        <taxon>Bacteria</taxon>
        <taxon>Thermotogati</taxon>
        <taxon>Deinococcota</taxon>
        <taxon>Deinococci</taxon>
        <taxon>Thermales</taxon>
        <taxon>Thermaceae</taxon>
        <taxon>Oceanithermus</taxon>
    </lineage>
</organism>
<evidence type="ECO:0000256" key="4">
    <source>
        <dbReference type="ARBA" id="ARBA00023014"/>
    </source>
</evidence>
<dbReference type="EMBL" id="BJXN01000007">
    <property type="protein sequence ID" value="GEM89764.1"/>
    <property type="molecule type" value="Genomic_DNA"/>
</dbReference>
<dbReference type="Gene3D" id="3.40.5.90">
    <property type="entry name" value="CDGSH iron-sulfur domain, mitoNEET-type"/>
    <property type="match status" value="1"/>
</dbReference>
<dbReference type="SMART" id="SM00704">
    <property type="entry name" value="ZnF_CDGSH"/>
    <property type="match status" value="1"/>
</dbReference>
<evidence type="ECO:0000259" key="5">
    <source>
        <dbReference type="SMART" id="SM00704"/>
    </source>
</evidence>